<dbReference type="EMBL" id="CAUYUJ010015937">
    <property type="protein sequence ID" value="CAK0859852.1"/>
    <property type="molecule type" value="Genomic_DNA"/>
</dbReference>
<reference evidence="3" key="1">
    <citation type="submission" date="2023-10" db="EMBL/GenBank/DDBJ databases">
        <authorList>
            <person name="Chen Y."/>
            <person name="Shah S."/>
            <person name="Dougan E. K."/>
            <person name="Thang M."/>
            <person name="Chan C."/>
        </authorList>
    </citation>
    <scope>NUCLEOTIDE SEQUENCE [LARGE SCALE GENOMIC DNA]</scope>
</reference>
<name>A0ABN9UJH6_9DINO</name>
<protein>
    <submittedName>
        <fullName evidence="3">Uncharacterized protein</fullName>
    </submittedName>
</protein>
<accession>A0ABN9UJH6</accession>
<evidence type="ECO:0000256" key="2">
    <source>
        <dbReference type="SAM" id="MobiDB-lite"/>
    </source>
</evidence>
<feature type="compositionally biased region" description="Basic and acidic residues" evidence="2">
    <location>
        <begin position="400"/>
        <end position="418"/>
    </location>
</feature>
<feature type="coiled-coil region" evidence="1">
    <location>
        <begin position="223"/>
        <end position="283"/>
    </location>
</feature>
<evidence type="ECO:0000256" key="1">
    <source>
        <dbReference type="SAM" id="Coils"/>
    </source>
</evidence>
<gene>
    <name evidence="3" type="ORF">PCOR1329_LOCUS49083</name>
</gene>
<evidence type="ECO:0000313" key="4">
    <source>
        <dbReference type="Proteomes" id="UP001189429"/>
    </source>
</evidence>
<sequence>MALEETKAAVHIQDYILSKRQQVIADAVLELPFTISRDHESFGLPPEDPDMRKLWTRNLQQRFGRVADQISGAQSAKVDASKLLTEASVIKCMLAMATDPRIRLQQYRSHIEVLAKEQKDIHEKKKALQTKADANTQRISDLRRLITDVKMEIAAEADTDCEADSETQQEAQRIENHERALRHDLERQTLTYEQQRQEAYHMLDAIRAETASLARTAPTSEVAAREHEMSEQLHRECERLQREGQRIEQVNQMQRKNDIAEQIAEAQADLKREEIQQEHVIQQQTPIAANKLLEEHYTVQREREVVYQQAELQLEAQRHIQNKCDQLEAKEAEHQRATQQHQLFFNEAQALQQQMHHRTKYDQHQREQFLERYGRYEAEMHQQQQLANSELQAAQAQRQSQEEHHREQLARQQEEHRVHQSLLEKTLREQLDSIAPRNDADMLDGVASALATENEKQKMQAQADDEEAYQRDSMRSALHAIAPSHEFDYDVTRESYYAELIQMETPNAAVHRGAPSSSGSPNGLTPPFYCSLCKSCGNYASAKTEIIRCRRCGSENIEDRSVDL</sequence>
<organism evidence="3 4">
    <name type="scientific">Prorocentrum cordatum</name>
    <dbReference type="NCBI Taxonomy" id="2364126"/>
    <lineage>
        <taxon>Eukaryota</taxon>
        <taxon>Sar</taxon>
        <taxon>Alveolata</taxon>
        <taxon>Dinophyceae</taxon>
        <taxon>Prorocentrales</taxon>
        <taxon>Prorocentraceae</taxon>
        <taxon>Prorocentrum</taxon>
    </lineage>
</organism>
<comment type="caution">
    <text evidence="3">The sequence shown here is derived from an EMBL/GenBank/DDBJ whole genome shotgun (WGS) entry which is preliminary data.</text>
</comment>
<dbReference type="Proteomes" id="UP001189429">
    <property type="component" value="Unassembled WGS sequence"/>
</dbReference>
<evidence type="ECO:0000313" key="3">
    <source>
        <dbReference type="EMBL" id="CAK0859852.1"/>
    </source>
</evidence>
<feature type="compositionally biased region" description="Low complexity" evidence="2">
    <location>
        <begin position="389"/>
        <end position="399"/>
    </location>
</feature>
<feature type="region of interest" description="Disordered" evidence="2">
    <location>
        <begin position="380"/>
        <end position="419"/>
    </location>
</feature>
<feature type="non-terminal residue" evidence="3">
    <location>
        <position position="564"/>
    </location>
</feature>
<keyword evidence="4" id="KW-1185">Reference proteome</keyword>
<keyword evidence="1" id="KW-0175">Coiled coil</keyword>
<proteinExistence type="predicted"/>